<protein>
    <submittedName>
        <fullName evidence="2">Uncharacterized protein</fullName>
    </submittedName>
</protein>
<gene>
    <name evidence="2" type="ORF">EWE74_08295</name>
</gene>
<evidence type="ECO:0000256" key="1">
    <source>
        <dbReference type="SAM" id="MobiDB-lite"/>
    </source>
</evidence>
<sequence length="133" mass="14974">MNDEAEMQNKNNQMKACHKIVFRKTTNIIITTISIIPGEQDEEFGDAEGQEINKDPIIGGADDVYRENPTDDLRDSDLVDAEPLQEDTNYTADTDEQTDKNQETEEFDTPSDSEEENLNISNLEDNEDITGGD</sequence>
<dbReference type="Proteomes" id="UP000292855">
    <property type="component" value="Unassembled WGS sequence"/>
</dbReference>
<reference evidence="2 3" key="1">
    <citation type="submission" date="2019-02" db="EMBL/GenBank/DDBJ databases">
        <authorList>
            <person name="Li Y."/>
        </authorList>
    </citation>
    <scope>NUCLEOTIDE SEQUENCE [LARGE SCALE GENOMIC DNA]</scope>
    <source>
        <strain evidence="2 3">30C10-4-7</strain>
    </source>
</reference>
<accession>A0A4Q6XSK8</accession>
<comment type="caution">
    <text evidence="2">The sequence shown here is derived from an EMBL/GenBank/DDBJ whole genome shotgun (WGS) entry which is preliminary data.</text>
</comment>
<feature type="region of interest" description="Disordered" evidence="1">
    <location>
        <begin position="40"/>
        <end position="133"/>
    </location>
</feature>
<name>A0A4Q6XSK8_9SPHI</name>
<proteinExistence type="predicted"/>
<keyword evidence="3" id="KW-1185">Reference proteome</keyword>
<feature type="compositionally biased region" description="Basic and acidic residues" evidence="1">
    <location>
        <begin position="63"/>
        <end position="77"/>
    </location>
</feature>
<dbReference type="EMBL" id="SGIT01000001">
    <property type="protein sequence ID" value="RZF62775.1"/>
    <property type="molecule type" value="Genomic_DNA"/>
</dbReference>
<feature type="compositionally biased region" description="Acidic residues" evidence="1">
    <location>
        <begin position="104"/>
        <end position="117"/>
    </location>
</feature>
<feature type="compositionally biased region" description="Acidic residues" evidence="1">
    <location>
        <begin position="40"/>
        <end position="49"/>
    </location>
</feature>
<organism evidence="2 3">
    <name type="scientific">Sphingobacterium corticibacterium</name>
    <dbReference type="NCBI Taxonomy" id="2484746"/>
    <lineage>
        <taxon>Bacteria</taxon>
        <taxon>Pseudomonadati</taxon>
        <taxon>Bacteroidota</taxon>
        <taxon>Sphingobacteriia</taxon>
        <taxon>Sphingobacteriales</taxon>
        <taxon>Sphingobacteriaceae</taxon>
        <taxon>Sphingobacterium</taxon>
    </lineage>
</organism>
<evidence type="ECO:0000313" key="2">
    <source>
        <dbReference type="EMBL" id="RZF62775.1"/>
    </source>
</evidence>
<feature type="compositionally biased region" description="Acidic residues" evidence="1">
    <location>
        <begin position="124"/>
        <end position="133"/>
    </location>
</feature>
<evidence type="ECO:0000313" key="3">
    <source>
        <dbReference type="Proteomes" id="UP000292855"/>
    </source>
</evidence>
<dbReference type="AlphaFoldDB" id="A0A4Q6XSK8"/>